<keyword evidence="1" id="KW-0129">CBS domain</keyword>
<dbReference type="PROSITE" id="PS51371">
    <property type="entry name" value="CBS"/>
    <property type="match status" value="1"/>
</dbReference>
<protein>
    <submittedName>
        <fullName evidence="4">Arabinose efflux permease family protein</fullName>
    </submittedName>
</protein>
<proteinExistence type="predicted"/>
<dbReference type="RefSeq" id="WP_038592912.1">
    <property type="nucleotide sequence ID" value="NZ_CP009211.1"/>
</dbReference>
<dbReference type="eggNOG" id="COG0517">
    <property type="taxonomic scope" value="Bacteria"/>
</dbReference>
<evidence type="ECO:0000313" key="6">
    <source>
        <dbReference type="Proteomes" id="UP000215374"/>
    </source>
</evidence>
<sequence>MREDVYSLSPNDTIRHALHMFVDKRISGVPLLSDDRTLAGFVSDGDVLDVIGDSVPAFTTPYALLAHNDSTEFGTDVAAVLDRPVSSLATMTPSFVVGIINRSDINRYLVSTFVPVAG</sequence>
<reference evidence="3 5" key="1">
    <citation type="submission" date="2014-08" db="EMBL/GenBank/DDBJ databases">
        <title>Complete genome sequence of Corynebacterium imitans DSM 44264, isolated from a five-month-old boy with suspected pharyngeal diphtheria.</title>
        <authorList>
            <person name="Mollmann S."/>
            <person name="Albersmeier A."/>
            <person name="Ruckert C."/>
            <person name="Tauch A."/>
        </authorList>
    </citation>
    <scope>NUCLEOTIDE SEQUENCE [LARGE SCALE GENOMIC DNA]</scope>
    <source>
        <strain evidence="3 5">DSM 44264</strain>
    </source>
</reference>
<feature type="domain" description="CBS" evidence="2">
    <location>
        <begin position="1"/>
        <end position="57"/>
    </location>
</feature>
<evidence type="ECO:0000313" key="5">
    <source>
        <dbReference type="Proteomes" id="UP000028780"/>
    </source>
</evidence>
<organism evidence="3 5">
    <name type="scientific">Corynebacterium imitans</name>
    <dbReference type="NCBI Taxonomy" id="156978"/>
    <lineage>
        <taxon>Bacteria</taxon>
        <taxon>Bacillati</taxon>
        <taxon>Actinomycetota</taxon>
        <taxon>Actinomycetes</taxon>
        <taxon>Mycobacteriales</taxon>
        <taxon>Corynebacteriaceae</taxon>
        <taxon>Corynebacterium</taxon>
    </lineage>
</organism>
<dbReference type="Gene3D" id="3.10.580.10">
    <property type="entry name" value="CBS-domain"/>
    <property type="match status" value="1"/>
</dbReference>
<dbReference type="Proteomes" id="UP000028780">
    <property type="component" value="Chromosome"/>
</dbReference>
<dbReference type="SUPFAM" id="SSF54631">
    <property type="entry name" value="CBS-domain pair"/>
    <property type="match status" value="1"/>
</dbReference>
<evidence type="ECO:0000313" key="4">
    <source>
        <dbReference type="EMBL" id="SNV85404.1"/>
    </source>
</evidence>
<dbReference type="OrthoDB" id="9812221at2"/>
<dbReference type="HOGENOM" id="CLU_2069147_0_0_11"/>
<evidence type="ECO:0000256" key="1">
    <source>
        <dbReference type="PROSITE-ProRule" id="PRU00703"/>
    </source>
</evidence>
<gene>
    <name evidence="3" type="ORF">CIMIT_11125</name>
    <name evidence="4" type="ORF">SAMEA4535761_02282</name>
</gene>
<dbReference type="InterPro" id="IPR000644">
    <property type="entry name" value="CBS_dom"/>
</dbReference>
<dbReference type="KEGG" id="cii:CIMIT_11125"/>
<evidence type="ECO:0000313" key="3">
    <source>
        <dbReference type="EMBL" id="AIJ34359.1"/>
    </source>
</evidence>
<dbReference type="Proteomes" id="UP000215374">
    <property type="component" value="Chromosome 1"/>
</dbReference>
<dbReference type="Pfam" id="PF00571">
    <property type="entry name" value="CBS"/>
    <property type="match status" value="1"/>
</dbReference>
<accession>A0A076NIQ9</accession>
<dbReference type="EMBL" id="LT906467">
    <property type="protein sequence ID" value="SNV85404.1"/>
    <property type="molecule type" value="Genomic_DNA"/>
</dbReference>
<dbReference type="InterPro" id="IPR046342">
    <property type="entry name" value="CBS_dom_sf"/>
</dbReference>
<evidence type="ECO:0000259" key="2">
    <source>
        <dbReference type="PROSITE" id="PS51371"/>
    </source>
</evidence>
<dbReference type="AlphaFoldDB" id="A0A076NIQ9"/>
<name>A0A076NIQ9_9CORY</name>
<keyword evidence="5" id="KW-1185">Reference proteome</keyword>
<dbReference type="EMBL" id="CP009211">
    <property type="protein sequence ID" value="AIJ34359.1"/>
    <property type="molecule type" value="Genomic_DNA"/>
</dbReference>
<reference evidence="4 6" key="2">
    <citation type="submission" date="2017-06" db="EMBL/GenBank/DDBJ databases">
        <authorList>
            <consortium name="Pathogen Informatics"/>
        </authorList>
    </citation>
    <scope>NUCLEOTIDE SEQUENCE [LARGE SCALE GENOMIC DNA]</scope>
    <source>
        <strain evidence="4 6">NCTC13015</strain>
    </source>
</reference>
<dbReference type="SMART" id="SM00116">
    <property type="entry name" value="CBS"/>
    <property type="match status" value="1"/>
</dbReference>